<accession>A0ABW4V961</accession>
<gene>
    <name evidence="3" type="ORF">ACFSL2_11670</name>
</gene>
<evidence type="ECO:0000256" key="1">
    <source>
        <dbReference type="SAM" id="MobiDB-lite"/>
    </source>
</evidence>
<sequence>MTAEAVAGVHAWLLSGFGPADAASRVATLRALEALAAGVVAVQAQVLVDLRDEEVRAAKEAVIASGGTVHDKRGRQVPVTARSATRDAERDVAQQAGLALRVSPHRARSLLAVATVWHTEMPYTLSALREGRLSQERATLLVKETACLTLADRQTIDADLCADPAVLEGVGTRRLVALITEHAGRLDPAALTKRAAKAVSDRCVTLRPAPDTMTYLTALLPVAEGVQAYAALKLAAETARHTGGDQRPAGQIMADTLVERITGQENAGDVPVTVHLVVSDEALLAGGHEPAVVLDGTGTGHGAIPAQVARNLVANGLDLNAAWLRAVYTTSTGDLVGTSSKQRFFTDGLADLLRVRDQGICRTAWCDAPIRHLDHITPAGRGGDTTLANGQGLCAACNQAKETPGWTAAAEIDPETGRHTVTTTTPTGQQYRSVAPQPPRPVRSKPPLDGQPPGGTTVARPDTQSGRATGPVTLSCRVRQPARHHLRPAARAT</sequence>
<evidence type="ECO:0000313" key="3">
    <source>
        <dbReference type="EMBL" id="MFD2026165.1"/>
    </source>
</evidence>
<dbReference type="SMART" id="SM00507">
    <property type="entry name" value="HNHc"/>
    <property type="match status" value="1"/>
</dbReference>
<keyword evidence="3" id="KW-0540">Nuclease</keyword>
<comment type="caution">
    <text evidence="3">The sequence shown here is derived from an EMBL/GenBank/DDBJ whole genome shotgun (WGS) entry which is preliminary data.</text>
</comment>
<keyword evidence="3" id="KW-0378">Hydrolase</keyword>
<evidence type="ECO:0000259" key="2">
    <source>
        <dbReference type="SMART" id="SM00507"/>
    </source>
</evidence>
<proteinExistence type="predicted"/>
<dbReference type="Proteomes" id="UP001597338">
    <property type="component" value="Unassembled WGS sequence"/>
</dbReference>
<dbReference type="EMBL" id="JBHUHF010000001">
    <property type="protein sequence ID" value="MFD2026165.1"/>
    <property type="molecule type" value="Genomic_DNA"/>
</dbReference>
<dbReference type="CDD" id="cd00085">
    <property type="entry name" value="HNHc"/>
    <property type="match status" value="1"/>
</dbReference>
<dbReference type="RefSeq" id="WP_377198017.1">
    <property type="nucleotide sequence ID" value="NZ_JBHUHF010000001.1"/>
</dbReference>
<dbReference type="GO" id="GO:0004519">
    <property type="term" value="F:endonuclease activity"/>
    <property type="evidence" value="ECO:0007669"/>
    <property type="project" value="UniProtKB-KW"/>
</dbReference>
<keyword evidence="4" id="KW-1185">Reference proteome</keyword>
<dbReference type="InterPro" id="IPR002711">
    <property type="entry name" value="HNH"/>
</dbReference>
<evidence type="ECO:0000313" key="4">
    <source>
        <dbReference type="Proteomes" id="UP001597338"/>
    </source>
</evidence>
<protein>
    <submittedName>
        <fullName evidence="3">HNH endonuclease</fullName>
    </submittedName>
</protein>
<name>A0ABW4V961_9MICO</name>
<reference evidence="4" key="1">
    <citation type="journal article" date="2019" name="Int. J. Syst. Evol. Microbiol.">
        <title>The Global Catalogue of Microorganisms (GCM) 10K type strain sequencing project: providing services to taxonomists for standard genome sequencing and annotation.</title>
        <authorList>
            <consortium name="The Broad Institute Genomics Platform"/>
            <consortium name="The Broad Institute Genome Sequencing Center for Infectious Disease"/>
            <person name="Wu L."/>
            <person name="Ma J."/>
        </authorList>
    </citation>
    <scope>NUCLEOTIDE SEQUENCE [LARGE SCALE GENOMIC DNA]</scope>
    <source>
        <strain evidence="4">CCM 7043</strain>
    </source>
</reference>
<keyword evidence="3" id="KW-0255">Endonuclease</keyword>
<dbReference type="Gene3D" id="1.10.30.50">
    <property type="match status" value="1"/>
</dbReference>
<dbReference type="Pfam" id="PF01844">
    <property type="entry name" value="HNH"/>
    <property type="match status" value="1"/>
</dbReference>
<organism evidence="3 4">
    <name type="scientific">Promicromonospora aerolata</name>
    <dbReference type="NCBI Taxonomy" id="195749"/>
    <lineage>
        <taxon>Bacteria</taxon>
        <taxon>Bacillati</taxon>
        <taxon>Actinomycetota</taxon>
        <taxon>Actinomycetes</taxon>
        <taxon>Micrococcales</taxon>
        <taxon>Promicromonosporaceae</taxon>
        <taxon>Promicromonospora</taxon>
    </lineage>
</organism>
<feature type="region of interest" description="Disordered" evidence="1">
    <location>
        <begin position="414"/>
        <end position="493"/>
    </location>
</feature>
<feature type="domain" description="HNH nuclease" evidence="2">
    <location>
        <begin position="348"/>
        <end position="399"/>
    </location>
</feature>
<dbReference type="InterPro" id="IPR003615">
    <property type="entry name" value="HNH_nuc"/>
</dbReference>
<feature type="compositionally biased region" description="Basic residues" evidence="1">
    <location>
        <begin position="480"/>
        <end position="493"/>
    </location>
</feature>